<keyword evidence="1" id="KW-1185">Reference proteome</keyword>
<name>A0A915ILH0_ROMCU</name>
<evidence type="ECO:0000313" key="1">
    <source>
        <dbReference type="Proteomes" id="UP000887565"/>
    </source>
</evidence>
<organism evidence="1 2">
    <name type="scientific">Romanomermis culicivorax</name>
    <name type="common">Nematode worm</name>
    <dbReference type="NCBI Taxonomy" id="13658"/>
    <lineage>
        <taxon>Eukaryota</taxon>
        <taxon>Metazoa</taxon>
        <taxon>Ecdysozoa</taxon>
        <taxon>Nematoda</taxon>
        <taxon>Enoplea</taxon>
        <taxon>Dorylaimia</taxon>
        <taxon>Mermithida</taxon>
        <taxon>Mermithoidea</taxon>
        <taxon>Mermithidae</taxon>
        <taxon>Romanomermis</taxon>
    </lineage>
</organism>
<sequence>MTRNPIFSNKFCDLEAVAVTKTARQPIVRPKFTLLSIRIFAMPKVKAQNYSHCGENHYLVVEIALHLYIDLIYLHIN</sequence>
<proteinExistence type="predicted"/>
<dbReference type="Proteomes" id="UP000887565">
    <property type="component" value="Unplaced"/>
</dbReference>
<reference evidence="2" key="1">
    <citation type="submission" date="2022-11" db="UniProtKB">
        <authorList>
            <consortium name="WormBaseParasite"/>
        </authorList>
    </citation>
    <scope>IDENTIFICATION</scope>
</reference>
<accession>A0A915ILH0</accession>
<dbReference type="WBParaSite" id="nRc.2.0.1.t14826-RA">
    <property type="protein sequence ID" value="nRc.2.0.1.t14826-RA"/>
    <property type="gene ID" value="nRc.2.0.1.g14826"/>
</dbReference>
<protein>
    <submittedName>
        <fullName evidence="2">Uncharacterized protein</fullName>
    </submittedName>
</protein>
<dbReference type="AlphaFoldDB" id="A0A915ILH0"/>
<evidence type="ECO:0000313" key="2">
    <source>
        <dbReference type="WBParaSite" id="nRc.2.0.1.t14826-RA"/>
    </source>
</evidence>